<reference evidence="7" key="1">
    <citation type="submission" date="2021-01" db="UniProtKB">
        <authorList>
            <consortium name="EnsemblMetazoa"/>
        </authorList>
    </citation>
    <scope>IDENTIFICATION</scope>
</reference>
<evidence type="ECO:0000256" key="5">
    <source>
        <dbReference type="SAM" id="MobiDB-lite"/>
    </source>
</evidence>
<feature type="compositionally biased region" description="Polar residues" evidence="5">
    <location>
        <begin position="84"/>
        <end position="100"/>
    </location>
</feature>
<organism evidence="7 8">
    <name type="scientific">Nasonia vitripennis</name>
    <name type="common">Parasitic wasp</name>
    <dbReference type="NCBI Taxonomy" id="7425"/>
    <lineage>
        <taxon>Eukaryota</taxon>
        <taxon>Metazoa</taxon>
        <taxon>Ecdysozoa</taxon>
        <taxon>Arthropoda</taxon>
        <taxon>Hexapoda</taxon>
        <taxon>Insecta</taxon>
        <taxon>Pterygota</taxon>
        <taxon>Neoptera</taxon>
        <taxon>Endopterygota</taxon>
        <taxon>Hymenoptera</taxon>
        <taxon>Apocrita</taxon>
        <taxon>Proctotrupomorpha</taxon>
        <taxon>Chalcidoidea</taxon>
        <taxon>Pteromalidae</taxon>
        <taxon>Pteromalinae</taxon>
        <taxon>Nasonia</taxon>
    </lineage>
</organism>
<evidence type="ECO:0000256" key="4">
    <source>
        <dbReference type="PROSITE-ProRule" id="PRU00023"/>
    </source>
</evidence>
<feature type="repeat" description="ANK" evidence="4">
    <location>
        <begin position="383"/>
        <end position="416"/>
    </location>
</feature>
<dbReference type="Gene3D" id="1.25.40.20">
    <property type="entry name" value="Ankyrin repeat-containing domain"/>
    <property type="match status" value="1"/>
</dbReference>
<dbReference type="PANTHER" id="PTHR14491:SF7">
    <property type="entry name" value="SOSONDOWAH, ISOFORM G"/>
    <property type="match status" value="1"/>
</dbReference>
<dbReference type="GeneID" id="100121368"/>
<dbReference type="Pfam" id="PF12796">
    <property type="entry name" value="Ank_2"/>
    <property type="match status" value="1"/>
</dbReference>
<dbReference type="SMART" id="SM00248">
    <property type="entry name" value="ANK"/>
    <property type="match status" value="2"/>
</dbReference>
<feature type="compositionally biased region" description="Pro residues" evidence="5">
    <location>
        <begin position="109"/>
        <end position="121"/>
    </location>
</feature>
<dbReference type="EnsemblMetazoa" id="XM_008218413">
    <property type="protein sequence ID" value="XP_008216635"/>
    <property type="gene ID" value="LOC100121368"/>
</dbReference>
<evidence type="ECO:0000256" key="2">
    <source>
        <dbReference type="ARBA" id="ARBA00023043"/>
    </source>
</evidence>
<dbReference type="InterPro" id="IPR058889">
    <property type="entry name" value="WHD_SOWAHA-C"/>
</dbReference>
<keyword evidence="8" id="KW-1185">Reference proteome</keyword>
<dbReference type="CTD" id="39438"/>
<dbReference type="PROSITE" id="PS50297">
    <property type="entry name" value="ANK_REP_REGION"/>
    <property type="match status" value="1"/>
</dbReference>
<evidence type="ECO:0000313" key="8">
    <source>
        <dbReference type="Proteomes" id="UP000002358"/>
    </source>
</evidence>
<feature type="region of interest" description="Disordered" evidence="5">
    <location>
        <begin position="478"/>
        <end position="561"/>
    </location>
</feature>
<feature type="compositionally biased region" description="Polar residues" evidence="5">
    <location>
        <begin position="246"/>
        <end position="257"/>
    </location>
</feature>
<dbReference type="FunCoup" id="A0A7M7HGR6">
    <property type="interactions" value="10"/>
</dbReference>
<dbReference type="OrthoDB" id="60433at2759"/>
<evidence type="ECO:0000313" key="7">
    <source>
        <dbReference type="EnsemblMetazoa" id="XP_008216642"/>
    </source>
</evidence>
<dbReference type="Pfam" id="PF25877">
    <property type="entry name" value="WHD_SOWAH"/>
    <property type="match status" value="1"/>
</dbReference>
<dbReference type="EnsemblMetazoa" id="XM_008218420">
    <property type="protein sequence ID" value="XP_008216642"/>
    <property type="gene ID" value="LOC100121368"/>
</dbReference>
<dbReference type="RefSeq" id="XP_008216635.1">
    <property type="nucleotide sequence ID" value="XM_008218413.4"/>
</dbReference>
<dbReference type="SUPFAM" id="SSF48403">
    <property type="entry name" value="Ankyrin repeat"/>
    <property type="match status" value="1"/>
</dbReference>
<keyword evidence="1" id="KW-0677">Repeat</keyword>
<dbReference type="InterPro" id="IPR002110">
    <property type="entry name" value="Ankyrin_rpt"/>
</dbReference>
<name>A0A7M7HGR6_NASVI</name>
<evidence type="ECO:0000256" key="1">
    <source>
        <dbReference type="ARBA" id="ARBA00022737"/>
    </source>
</evidence>
<feature type="region of interest" description="Disordered" evidence="5">
    <location>
        <begin position="581"/>
        <end position="613"/>
    </location>
</feature>
<dbReference type="PANTHER" id="PTHR14491">
    <property type="entry name" value="SOSONDOWAH, ISOFORM G"/>
    <property type="match status" value="1"/>
</dbReference>
<sequence length="613" mass="67500">MASPSELSLEEIRKYLLDNGGSARNQDLVKHFKKFLTDPESRVEARNRFKEYINTLATIKTEEGEKYLVLKKKFRQQNLDLSSPTLSFSGFPTSPISTPNLSTPTSPLREPPPYRPPPVAPLSPISNTSSPVRRYTQDPPVGLPLSLPVEPPVGLPIGIPQKPPIGLPIGVPYNEPVFEDNVSTSASRLPKREMATSSPVASPPVPPRRKSQDKIKLANKENQSTDEQTPKKGRSGSESIKEDDQATPTSNQLTPAEQLSVRERMQRFNRMASETDLPARPNASIPSVKKRTDKGNEDDDRASVASQLMDGKSREWLVRAAQGDYQALAKLAAEEPRLARTKDPSSGYTALHWGAKHGDENIVKLIAGTCKDWIKSVNETSNGGYTPLHIALQFDHENIFNLLVQVYGANQDIRDYSGKKPRQYSVSQKAAVSQDTMRKIKARKKHAEKDLGFLRIGSLNVRVKRTTEAFNQFLGVTTKTSSNNSEKIHKTWGSADNLPADKMMPPPKYAQIKKRRSRRATDFVSSRSNNQQQQQQCQQTASQPSTPTLLGKSATAGRRPASVSALTTGGLLAQTLSSGISTGSIQKDHRQQQQNDSDSDGACGFDSAWRGSA</sequence>
<dbReference type="Proteomes" id="UP000002358">
    <property type="component" value="Chromosome 1"/>
</dbReference>
<evidence type="ECO:0000259" key="6">
    <source>
        <dbReference type="Pfam" id="PF25877"/>
    </source>
</evidence>
<protein>
    <recommendedName>
        <fullName evidence="6">SOWAHA-C winged helix-turn-helix domain-containing protein</fullName>
    </recommendedName>
</protein>
<feature type="region of interest" description="Disordered" evidence="5">
    <location>
        <begin position="182"/>
        <end position="301"/>
    </location>
</feature>
<comment type="similarity">
    <text evidence="3">Belongs to the SOWAH family.</text>
</comment>
<accession>A0A7M7HGR6</accession>
<dbReference type="RefSeq" id="XP_008216642.1">
    <property type="nucleotide sequence ID" value="XM_008218420.4"/>
</dbReference>
<feature type="domain" description="SOWAHA-C winged helix-turn-helix" evidence="6">
    <location>
        <begin position="6"/>
        <end position="77"/>
    </location>
</feature>
<evidence type="ECO:0000256" key="3">
    <source>
        <dbReference type="ARBA" id="ARBA00038122"/>
    </source>
</evidence>
<proteinExistence type="inferred from homology"/>
<dbReference type="InParanoid" id="A0A7M7HGR6"/>
<dbReference type="PROSITE" id="PS50088">
    <property type="entry name" value="ANK_REPEAT"/>
    <property type="match status" value="1"/>
</dbReference>
<dbReference type="InterPro" id="IPR036770">
    <property type="entry name" value="Ankyrin_rpt-contain_sf"/>
</dbReference>
<dbReference type="SMR" id="A0A7M7HGR6"/>
<feature type="region of interest" description="Disordered" evidence="5">
    <location>
        <begin position="84"/>
        <end position="139"/>
    </location>
</feature>
<dbReference type="AlphaFoldDB" id="A0A7M7HGR6"/>
<keyword evidence="2 4" id="KW-0040">ANK repeat</keyword>
<feature type="compositionally biased region" description="Basic and acidic residues" evidence="5">
    <location>
        <begin position="210"/>
        <end position="219"/>
    </location>
</feature>